<evidence type="ECO:0000259" key="6">
    <source>
        <dbReference type="Pfam" id="PF04545"/>
    </source>
</evidence>
<dbReference type="GO" id="GO:0003677">
    <property type="term" value="F:DNA binding"/>
    <property type="evidence" value="ECO:0007669"/>
    <property type="project" value="UniProtKB-KW"/>
</dbReference>
<dbReference type="GO" id="GO:0006352">
    <property type="term" value="P:DNA-templated transcription initiation"/>
    <property type="evidence" value="ECO:0007669"/>
    <property type="project" value="InterPro"/>
</dbReference>
<dbReference type="InterPro" id="IPR013325">
    <property type="entry name" value="RNA_pol_sigma_r2"/>
</dbReference>
<dbReference type="InterPro" id="IPR007627">
    <property type="entry name" value="RNA_pol_sigma70_r2"/>
</dbReference>
<dbReference type="SUPFAM" id="SSF88659">
    <property type="entry name" value="Sigma3 and sigma4 domains of RNA polymerase sigma factors"/>
    <property type="match status" value="1"/>
</dbReference>
<dbReference type="GO" id="GO:0016987">
    <property type="term" value="F:sigma factor activity"/>
    <property type="evidence" value="ECO:0007669"/>
    <property type="project" value="UniProtKB-KW"/>
</dbReference>
<organism evidence="7 8">
    <name type="scientific">Halalkalibacter alkaliphilus</name>
    <dbReference type="NCBI Taxonomy" id="2917993"/>
    <lineage>
        <taxon>Bacteria</taxon>
        <taxon>Bacillati</taxon>
        <taxon>Bacillota</taxon>
        <taxon>Bacilli</taxon>
        <taxon>Bacillales</taxon>
        <taxon>Bacillaceae</taxon>
        <taxon>Halalkalibacter</taxon>
    </lineage>
</organism>
<dbReference type="PANTHER" id="PTHR30385">
    <property type="entry name" value="SIGMA FACTOR F FLAGELLAR"/>
    <property type="match status" value="1"/>
</dbReference>
<evidence type="ECO:0000256" key="1">
    <source>
        <dbReference type="ARBA" id="ARBA00023015"/>
    </source>
</evidence>
<comment type="caution">
    <text evidence="7">The sequence shown here is derived from an EMBL/GenBank/DDBJ whole genome shotgun (WGS) entry which is preliminary data.</text>
</comment>
<dbReference type="InterPro" id="IPR007630">
    <property type="entry name" value="RNA_pol_sigma70_r4"/>
</dbReference>
<dbReference type="PANTHER" id="PTHR30385:SF7">
    <property type="entry name" value="RNA POLYMERASE SIGMA FACTOR FLIA"/>
    <property type="match status" value="1"/>
</dbReference>
<dbReference type="InterPro" id="IPR014284">
    <property type="entry name" value="RNA_pol_sigma-70_dom"/>
</dbReference>
<evidence type="ECO:0000256" key="4">
    <source>
        <dbReference type="ARBA" id="ARBA00023163"/>
    </source>
</evidence>
<gene>
    <name evidence="7" type="ORF">MF646_18885</name>
</gene>
<keyword evidence="3" id="KW-0238">DNA-binding</keyword>
<dbReference type="InterPro" id="IPR036388">
    <property type="entry name" value="WH-like_DNA-bd_sf"/>
</dbReference>
<dbReference type="Pfam" id="PF04542">
    <property type="entry name" value="Sigma70_r2"/>
    <property type="match status" value="1"/>
</dbReference>
<protein>
    <submittedName>
        <fullName evidence="7">Sigma-70 family RNA polymerase sigma factor</fullName>
    </submittedName>
</protein>
<evidence type="ECO:0000259" key="5">
    <source>
        <dbReference type="Pfam" id="PF04542"/>
    </source>
</evidence>
<evidence type="ECO:0000313" key="7">
    <source>
        <dbReference type="EMBL" id="MCL7749190.1"/>
    </source>
</evidence>
<dbReference type="NCBIfam" id="TIGR02937">
    <property type="entry name" value="sigma70-ECF"/>
    <property type="match status" value="1"/>
</dbReference>
<evidence type="ECO:0000256" key="3">
    <source>
        <dbReference type="ARBA" id="ARBA00023125"/>
    </source>
</evidence>
<keyword evidence="2" id="KW-0731">Sigma factor</keyword>
<keyword evidence="1" id="KW-0805">Transcription regulation</keyword>
<keyword evidence="4" id="KW-0804">Transcription</keyword>
<name>A0A9X2CVR8_9BACI</name>
<evidence type="ECO:0000313" key="8">
    <source>
        <dbReference type="Proteomes" id="UP001139150"/>
    </source>
</evidence>
<dbReference type="EMBL" id="JAKRYL010000025">
    <property type="protein sequence ID" value="MCL7749190.1"/>
    <property type="molecule type" value="Genomic_DNA"/>
</dbReference>
<dbReference type="Proteomes" id="UP001139150">
    <property type="component" value="Unassembled WGS sequence"/>
</dbReference>
<dbReference type="Pfam" id="PF04545">
    <property type="entry name" value="Sigma70_r4"/>
    <property type="match status" value="1"/>
</dbReference>
<evidence type="ECO:0000256" key="2">
    <source>
        <dbReference type="ARBA" id="ARBA00023082"/>
    </source>
</evidence>
<dbReference type="InterPro" id="IPR013324">
    <property type="entry name" value="RNA_pol_sigma_r3/r4-like"/>
</dbReference>
<dbReference type="Gene3D" id="1.10.1740.10">
    <property type="match status" value="1"/>
</dbReference>
<dbReference type="Gene3D" id="1.10.10.10">
    <property type="entry name" value="Winged helix-like DNA-binding domain superfamily/Winged helix DNA-binding domain"/>
    <property type="match status" value="1"/>
</dbReference>
<dbReference type="AlphaFoldDB" id="A0A9X2CVR8"/>
<accession>A0A9X2CVR8</accession>
<sequence>MNQPSFEEVLKNFQPAIKKQLVMLRIYKDHDEFYQVGCLALWDAYRNFNPEKGNFSTYAISYIRGRMMVALRKESKYSERHSFTGDELLETVPTNNETVPLESELLEGYLDGLSEREKTWVIESINKQKKTAEIASHYNVSTPTVRSWKKGALKKLRNHATSRSGA</sequence>
<dbReference type="RefSeq" id="WP_250098057.1">
    <property type="nucleotide sequence ID" value="NZ_JAKRYL010000025.1"/>
</dbReference>
<keyword evidence="8" id="KW-1185">Reference proteome</keyword>
<dbReference type="SUPFAM" id="SSF88946">
    <property type="entry name" value="Sigma2 domain of RNA polymerase sigma factors"/>
    <property type="match status" value="1"/>
</dbReference>
<proteinExistence type="predicted"/>
<feature type="domain" description="RNA polymerase sigma-70 region 2" evidence="5">
    <location>
        <begin position="27"/>
        <end position="76"/>
    </location>
</feature>
<feature type="domain" description="RNA polymerase sigma-70 region 4" evidence="6">
    <location>
        <begin position="110"/>
        <end position="158"/>
    </location>
</feature>
<reference evidence="7" key="1">
    <citation type="submission" date="2022-02" db="EMBL/GenBank/DDBJ databases">
        <title>Halalkalibacter sp. nov. isolated from Lonar Lake, India.</title>
        <authorList>
            <person name="Joshi A."/>
            <person name="Thite S."/>
            <person name="Lodha T."/>
        </authorList>
    </citation>
    <scope>NUCLEOTIDE SEQUENCE</scope>
    <source>
        <strain evidence="7">MEB205</strain>
    </source>
</reference>